<evidence type="ECO:0000256" key="2">
    <source>
        <dbReference type="ARBA" id="ARBA00022723"/>
    </source>
</evidence>
<gene>
    <name evidence="6" type="ORF">Cylst_5631</name>
</gene>
<evidence type="ECO:0000259" key="5">
    <source>
        <dbReference type="Pfam" id="PF24827"/>
    </source>
</evidence>
<dbReference type="PANTHER" id="PTHR37326:SF1">
    <property type="entry name" value="BLL3975 PROTEIN"/>
    <property type="match status" value="1"/>
</dbReference>
<keyword evidence="4" id="KW-0862">Zinc</keyword>
<keyword evidence="3" id="KW-0378">Hydrolase</keyword>
<keyword evidence="7" id="KW-1185">Reference proteome</keyword>
<dbReference type="GO" id="GO:0046872">
    <property type="term" value="F:metal ion binding"/>
    <property type="evidence" value="ECO:0007669"/>
    <property type="project" value="UniProtKB-KW"/>
</dbReference>
<dbReference type="InterPro" id="IPR053138">
    <property type="entry name" value="N-alpha-Ac-DABA_deacetylase"/>
</dbReference>
<dbReference type="eggNOG" id="COG3608">
    <property type="taxonomic scope" value="Bacteria"/>
</dbReference>
<dbReference type="Proteomes" id="UP000010475">
    <property type="component" value="Chromosome"/>
</dbReference>
<dbReference type="RefSeq" id="WP_015210866.1">
    <property type="nucleotide sequence ID" value="NC_019757.1"/>
</dbReference>
<organism evidence="6 7">
    <name type="scientific">Cylindrospermum stagnale PCC 7417</name>
    <dbReference type="NCBI Taxonomy" id="56107"/>
    <lineage>
        <taxon>Bacteria</taxon>
        <taxon>Bacillati</taxon>
        <taxon>Cyanobacteriota</taxon>
        <taxon>Cyanophyceae</taxon>
        <taxon>Nostocales</taxon>
        <taxon>Nostocaceae</taxon>
        <taxon>Cylindrospermum</taxon>
    </lineage>
</organism>
<proteinExistence type="predicted"/>
<dbReference type="EMBL" id="CP003642">
    <property type="protein sequence ID" value="AFZ27632.1"/>
    <property type="molecule type" value="Genomic_DNA"/>
</dbReference>
<accession>K9X7K5</accession>
<dbReference type="HOGENOM" id="CLU_062226_0_0_3"/>
<reference evidence="6 7" key="1">
    <citation type="submission" date="2012-06" db="EMBL/GenBank/DDBJ databases">
        <title>Finished chromosome of genome of Cylindrospermum stagnale PCC 7417.</title>
        <authorList>
            <consortium name="US DOE Joint Genome Institute"/>
            <person name="Gugger M."/>
            <person name="Coursin T."/>
            <person name="Rippka R."/>
            <person name="Tandeau De Marsac N."/>
            <person name="Huntemann M."/>
            <person name="Wei C.-L."/>
            <person name="Han J."/>
            <person name="Detter J.C."/>
            <person name="Han C."/>
            <person name="Tapia R."/>
            <person name="Chen A."/>
            <person name="Kyrpides N."/>
            <person name="Mavromatis K."/>
            <person name="Markowitz V."/>
            <person name="Szeto E."/>
            <person name="Ivanova N."/>
            <person name="Pagani I."/>
            <person name="Pati A."/>
            <person name="Goodwin L."/>
            <person name="Nordberg H.P."/>
            <person name="Cantor M.N."/>
            <person name="Hua S.X."/>
            <person name="Woyke T."/>
            <person name="Kerfeld C.A."/>
        </authorList>
    </citation>
    <scope>NUCLEOTIDE SEQUENCE [LARGE SCALE GENOMIC DNA]</scope>
    <source>
        <strain evidence="6 7">PCC 7417</strain>
    </source>
</reference>
<evidence type="ECO:0000256" key="1">
    <source>
        <dbReference type="ARBA" id="ARBA00001947"/>
    </source>
</evidence>
<evidence type="ECO:0000313" key="7">
    <source>
        <dbReference type="Proteomes" id="UP000010475"/>
    </source>
</evidence>
<evidence type="ECO:0000313" key="6">
    <source>
        <dbReference type="EMBL" id="AFZ27632.1"/>
    </source>
</evidence>
<feature type="domain" description="Succinylglutamate desuccinylase/Aspartoacylase catalytic" evidence="5">
    <location>
        <begin position="31"/>
        <end position="112"/>
    </location>
</feature>
<dbReference type="Gene3D" id="2.40.50.100">
    <property type="match status" value="1"/>
</dbReference>
<dbReference type="PATRIC" id="fig|56107.3.peg.6195"/>
<keyword evidence="2" id="KW-0479">Metal-binding</keyword>
<dbReference type="InterPro" id="IPR055438">
    <property type="entry name" value="AstE_AspA_cat"/>
</dbReference>
<dbReference type="Gene3D" id="3.40.630.10">
    <property type="entry name" value="Zn peptidases"/>
    <property type="match status" value="1"/>
</dbReference>
<sequence>MIPNIETIFLRQMASGDRLSLQVYQFKGANPGKKVYIQSNLHGAEIAGNAVIHQLIEFLLSLNVTDLAGQIWLVPVCNPMGVNARAHHFSPGRYCAYESKDWNRIFWDYEKEADDLAAFTQLDCDLEVVRQNYLTAIKDKFAKILEETNSPGGIPYTEQFRNKLQSLSLDADYLIDIHSATNQGLDYLYYCQNRADSANYFLLDFGILLDKYDGDAFDEAFIKPWLALEAEFQKLGRNIKFDLEAWTLELGAGMQMNPNSVAKGVRGIKNYLAHKGVLQIPGFPLEETRSHQMYFAASSKRTRYYAIAGGMIQSRIALGSAVKTGERLYQILSFNKEGQLPTVIDVCAQQDGLVYDVSTNQAVNEGEFVLGII</sequence>
<evidence type="ECO:0000256" key="4">
    <source>
        <dbReference type="ARBA" id="ARBA00022833"/>
    </source>
</evidence>
<protein>
    <submittedName>
        <fullName evidence="6">Putative deacylase</fullName>
    </submittedName>
</protein>
<comment type="cofactor">
    <cofactor evidence="1">
        <name>Zn(2+)</name>
        <dbReference type="ChEBI" id="CHEBI:29105"/>
    </cofactor>
</comment>
<evidence type="ECO:0000256" key="3">
    <source>
        <dbReference type="ARBA" id="ARBA00022801"/>
    </source>
</evidence>
<dbReference type="PANTHER" id="PTHR37326">
    <property type="entry name" value="BLL3975 PROTEIN"/>
    <property type="match status" value="1"/>
</dbReference>
<dbReference type="GO" id="GO:0016788">
    <property type="term" value="F:hydrolase activity, acting on ester bonds"/>
    <property type="evidence" value="ECO:0007669"/>
    <property type="project" value="InterPro"/>
</dbReference>
<dbReference type="STRING" id="56107.Cylst_5631"/>
<dbReference type="Pfam" id="PF24827">
    <property type="entry name" value="AstE_AspA_cat"/>
    <property type="match status" value="1"/>
</dbReference>
<dbReference type="OrthoDB" id="527673at2"/>
<dbReference type="SUPFAM" id="SSF53187">
    <property type="entry name" value="Zn-dependent exopeptidases"/>
    <property type="match status" value="1"/>
</dbReference>
<dbReference type="AlphaFoldDB" id="K9X7K5"/>
<name>K9X7K5_9NOST</name>
<dbReference type="KEGG" id="csg:Cylst_5631"/>